<proteinExistence type="predicted"/>
<evidence type="ECO:0000313" key="1">
    <source>
        <dbReference type="EMBL" id="GAA0163877.1"/>
    </source>
</evidence>
<name>A0AAV3QLH6_LITER</name>
<reference evidence="1 2" key="1">
    <citation type="submission" date="2024-01" db="EMBL/GenBank/DDBJ databases">
        <title>The complete chloroplast genome sequence of Lithospermum erythrorhizon: insights into the phylogenetic relationship among Boraginaceae species and the maternal lineages of purple gromwells.</title>
        <authorList>
            <person name="Okada T."/>
            <person name="Watanabe K."/>
        </authorList>
    </citation>
    <scope>NUCLEOTIDE SEQUENCE [LARGE SCALE GENOMIC DNA]</scope>
</reference>
<organism evidence="1 2">
    <name type="scientific">Lithospermum erythrorhizon</name>
    <name type="common">Purple gromwell</name>
    <name type="synonym">Lithospermum officinale var. erythrorhizon</name>
    <dbReference type="NCBI Taxonomy" id="34254"/>
    <lineage>
        <taxon>Eukaryota</taxon>
        <taxon>Viridiplantae</taxon>
        <taxon>Streptophyta</taxon>
        <taxon>Embryophyta</taxon>
        <taxon>Tracheophyta</taxon>
        <taxon>Spermatophyta</taxon>
        <taxon>Magnoliopsida</taxon>
        <taxon>eudicotyledons</taxon>
        <taxon>Gunneridae</taxon>
        <taxon>Pentapetalae</taxon>
        <taxon>asterids</taxon>
        <taxon>lamiids</taxon>
        <taxon>Boraginales</taxon>
        <taxon>Boraginaceae</taxon>
        <taxon>Boraginoideae</taxon>
        <taxon>Lithospermeae</taxon>
        <taxon>Lithospermum</taxon>
    </lineage>
</organism>
<dbReference type="Proteomes" id="UP001454036">
    <property type="component" value="Unassembled WGS sequence"/>
</dbReference>
<keyword evidence="2" id="KW-1185">Reference proteome</keyword>
<evidence type="ECO:0000313" key="2">
    <source>
        <dbReference type="Proteomes" id="UP001454036"/>
    </source>
</evidence>
<accession>A0AAV3QLH6</accession>
<comment type="caution">
    <text evidence="1">The sequence shown here is derived from an EMBL/GenBank/DDBJ whole genome shotgun (WGS) entry which is preliminary data.</text>
</comment>
<dbReference type="EMBL" id="BAABME010004879">
    <property type="protein sequence ID" value="GAA0163877.1"/>
    <property type="molecule type" value="Genomic_DNA"/>
</dbReference>
<protein>
    <submittedName>
        <fullName evidence="1">Uncharacterized protein</fullName>
    </submittedName>
</protein>
<gene>
    <name evidence="1" type="ORF">LIER_19646</name>
</gene>
<dbReference type="AlphaFoldDB" id="A0AAV3QLH6"/>
<sequence length="173" mass="19707">MVKADETPFTVEKYHFDDNKYYRKKNKPQHKEGPEALQMPLASQIATSALQKVEEDIVEALKGLTLPVTQLPPPKGFVTLKEGPQMEHVTMGPKSFDLLRKADYDFTKDKAMGQLPPEVIGDKVHRLNDIQKMIREKGWPIKNPTMGLAYTSKPPLRALIKRVTNHYIAEVKK</sequence>